<dbReference type="EMBL" id="CAEZTU010000008">
    <property type="protein sequence ID" value="CAB4572476.1"/>
    <property type="molecule type" value="Genomic_DNA"/>
</dbReference>
<dbReference type="SUPFAM" id="SSF48371">
    <property type="entry name" value="ARM repeat"/>
    <property type="match status" value="1"/>
</dbReference>
<organism evidence="1">
    <name type="scientific">freshwater metagenome</name>
    <dbReference type="NCBI Taxonomy" id="449393"/>
    <lineage>
        <taxon>unclassified sequences</taxon>
        <taxon>metagenomes</taxon>
        <taxon>ecological metagenomes</taxon>
    </lineage>
</organism>
<dbReference type="InterPro" id="IPR016024">
    <property type="entry name" value="ARM-type_fold"/>
</dbReference>
<reference evidence="1" key="1">
    <citation type="submission" date="2020-05" db="EMBL/GenBank/DDBJ databases">
        <authorList>
            <person name="Chiriac C."/>
            <person name="Salcher M."/>
            <person name="Ghai R."/>
            <person name="Kavagutti S V."/>
        </authorList>
    </citation>
    <scope>NUCLEOTIDE SEQUENCE</scope>
</reference>
<protein>
    <submittedName>
        <fullName evidence="1">Unannotated protein</fullName>
    </submittedName>
</protein>
<dbReference type="PANTHER" id="PTHR34070:SF1">
    <property type="entry name" value="DNA ALKYLATION REPAIR PROTEIN"/>
    <property type="match status" value="1"/>
</dbReference>
<evidence type="ECO:0000313" key="1">
    <source>
        <dbReference type="EMBL" id="CAB4572476.1"/>
    </source>
</evidence>
<accession>A0A6J6E9G4</accession>
<name>A0A6J6E9G4_9ZZZZ</name>
<dbReference type="AlphaFoldDB" id="A0A6J6E9G4"/>
<sequence length="228" mass="25870">MGKWANQAVSQTKMAFQNAGNKTVARGAANYMKSVSPFLGISAPKRNKLQKKAWQDLEIPSESELLLAASTLWKLPEREYQYAGADLIGKFIQVCTLVTLNRVKVLITSKSWWDSVDNLGSKVISPLTLKFPQSRKIIELWSNSKNIWLIRAAIQHQRGHKKNTDVDFVISLCQKHVNNPEFFVSKAIGWALRDLTKIDAWAVKIFLRENPKLNKVALREAQKGLNRI</sequence>
<dbReference type="Gene3D" id="1.25.10.90">
    <property type="match status" value="1"/>
</dbReference>
<proteinExistence type="predicted"/>
<dbReference type="Pfam" id="PF08713">
    <property type="entry name" value="DNA_alkylation"/>
    <property type="match status" value="1"/>
</dbReference>
<dbReference type="PANTHER" id="PTHR34070">
    <property type="entry name" value="ARMADILLO-TYPE FOLD"/>
    <property type="match status" value="1"/>
</dbReference>
<dbReference type="InterPro" id="IPR014825">
    <property type="entry name" value="DNA_alkylation"/>
</dbReference>
<gene>
    <name evidence="1" type="ORF">UFOPK1740_00334</name>
</gene>